<feature type="domain" description="Protein kinase" evidence="6">
    <location>
        <begin position="36"/>
        <end position="333"/>
    </location>
</feature>
<dbReference type="Gene3D" id="1.10.510.10">
    <property type="entry name" value="Transferase(Phosphotransferase) domain 1"/>
    <property type="match status" value="1"/>
</dbReference>
<keyword evidence="2" id="KW-0547">Nucleotide-binding</keyword>
<name>A0A7S9PT52_EPIFF</name>
<dbReference type="InterPro" id="IPR000719">
    <property type="entry name" value="Prot_kinase_dom"/>
</dbReference>
<dbReference type="AlphaFoldDB" id="A0A7S9PT52"/>
<evidence type="ECO:0000256" key="1">
    <source>
        <dbReference type="ARBA" id="ARBA00022679"/>
    </source>
</evidence>
<dbReference type="Pfam" id="PF00069">
    <property type="entry name" value="Pkinase"/>
    <property type="match status" value="1"/>
</dbReference>
<dbReference type="PROSITE" id="PS50011">
    <property type="entry name" value="PROTEIN_KINASE_DOM"/>
    <property type="match status" value="1"/>
</dbReference>
<organism evidence="7 8">
    <name type="scientific">Epichloe festucae (strain Fl1)</name>
    <dbReference type="NCBI Taxonomy" id="877507"/>
    <lineage>
        <taxon>Eukaryota</taxon>
        <taxon>Fungi</taxon>
        <taxon>Dikarya</taxon>
        <taxon>Ascomycota</taxon>
        <taxon>Pezizomycotina</taxon>
        <taxon>Sordariomycetes</taxon>
        <taxon>Hypocreomycetidae</taxon>
        <taxon>Hypocreales</taxon>
        <taxon>Clavicipitaceae</taxon>
        <taxon>Epichloe</taxon>
    </lineage>
</organism>
<dbReference type="PANTHER" id="PTHR44329">
    <property type="entry name" value="SERINE/THREONINE-PROTEIN KINASE TNNI3K-RELATED"/>
    <property type="match status" value="1"/>
</dbReference>
<keyword evidence="4" id="KW-0067">ATP-binding</keyword>
<evidence type="ECO:0000313" key="7">
    <source>
        <dbReference type="EMBL" id="QPG95268.1"/>
    </source>
</evidence>
<keyword evidence="1" id="KW-0808">Transferase</keyword>
<evidence type="ECO:0000256" key="5">
    <source>
        <dbReference type="SAM" id="SignalP"/>
    </source>
</evidence>
<feature type="signal peptide" evidence="5">
    <location>
        <begin position="1"/>
        <end position="18"/>
    </location>
</feature>
<keyword evidence="3" id="KW-0418">Kinase</keyword>
<dbReference type="InterPro" id="IPR011009">
    <property type="entry name" value="Kinase-like_dom_sf"/>
</dbReference>
<dbReference type="SMART" id="SM00220">
    <property type="entry name" value="S_TKc"/>
    <property type="match status" value="1"/>
</dbReference>
<sequence>MALWVAALKLFILQPALNFYNVLRGLKTSQDIACDLEEPLLLSLGSTGLVFKLSDAIVVKKSRLGRNDYIANEQKMFATLNRQPLSPYIIQHFHNTQDTIFLEFMPGGNLGTILNDEQVKDKSTQRVIRVEKLQAAQDCLKWMRQVAAAAAWLEQLNLAHCDIRPANMLLSDTQDIKLADFDHTRKIGDTLPSLTEPFARLLGDEGGLERGTYGMAGCRTEQFAIGSVAYALTRGHEPYEDEWWGPDHGPICQGKLQNMEFPGLSKEKHDNIIWNCWHGQYESISQLSGHLAGLDQSSWEVIKQQASASDIRLRKYECEMMIQRGVLERLFTC</sequence>
<keyword evidence="8" id="KW-1185">Reference proteome</keyword>
<feature type="chain" id="PRO_5034655622" description="Protein kinase domain-containing protein" evidence="5">
    <location>
        <begin position="19"/>
        <end position="333"/>
    </location>
</feature>
<protein>
    <recommendedName>
        <fullName evidence="6">Protein kinase domain-containing protein</fullName>
    </recommendedName>
</protein>
<keyword evidence="5" id="KW-0732">Signal</keyword>
<dbReference type="SUPFAM" id="SSF56112">
    <property type="entry name" value="Protein kinase-like (PK-like)"/>
    <property type="match status" value="1"/>
</dbReference>
<accession>A0A7S9PT52</accession>
<dbReference type="EMBL" id="CP031385">
    <property type="protein sequence ID" value="QPG95268.1"/>
    <property type="molecule type" value="Genomic_DNA"/>
</dbReference>
<evidence type="ECO:0000256" key="4">
    <source>
        <dbReference type="ARBA" id="ARBA00022840"/>
    </source>
</evidence>
<proteinExistence type="predicted"/>
<dbReference type="Proteomes" id="UP000594364">
    <property type="component" value="Chromosome 1"/>
</dbReference>
<evidence type="ECO:0000259" key="6">
    <source>
        <dbReference type="PROSITE" id="PS50011"/>
    </source>
</evidence>
<dbReference type="OrthoDB" id="4062651at2759"/>
<dbReference type="PANTHER" id="PTHR44329:SF288">
    <property type="entry name" value="MITOGEN-ACTIVATED PROTEIN KINASE KINASE KINASE 20"/>
    <property type="match status" value="1"/>
</dbReference>
<dbReference type="GO" id="GO:0004674">
    <property type="term" value="F:protein serine/threonine kinase activity"/>
    <property type="evidence" value="ECO:0007669"/>
    <property type="project" value="TreeGrafter"/>
</dbReference>
<evidence type="ECO:0000313" key="8">
    <source>
        <dbReference type="Proteomes" id="UP000594364"/>
    </source>
</evidence>
<gene>
    <name evidence="7" type="ORF">C2857_007924</name>
</gene>
<evidence type="ECO:0000256" key="3">
    <source>
        <dbReference type="ARBA" id="ARBA00022777"/>
    </source>
</evidence>
<reference evidence="7 8" key="1">
    <citation type="journal article" date="2018" name="PLoS Genet.">
        <title>Repeat elements organise 3D genome structure and mediate transcription in the filamentous fungus Epichloe festucae.</title>
        <authorList>
            <person name="Winter D.J."/>
            <person name="Ganley A.R.D."/>
            <person name="Young C.A."/>
            <person name="Liachko I."/>
            <person name="Schardl C.L."/>
            <person name="Dupont P.Y."/>
            <person name="Berry D."/>
            <person name="Ram A."/>
            <person name="Scott B."/>
            <person name="Cox M.P."/>
        </authorList>
    </citation>
    <scope>NUCLEOTIDE SEQUENCE [LARGE SCALE GENOMIC DNA]</scope>
    <source>
        <strain evidence="7 8">Fl1</strain>
    </source>
</reference>
<dbReference type="GO" id="GO:0005524">
    <property type="term" value="F:ATP binding"/>
    <property type="evidence" value="ECO:0007669"/>
    <property type="project" value="UniProtKB-KW"/>
</dbReference>
<dbReference type="InterPro" id="IPR051681">
    <property type="entry name" value="Ser/Thr_Kinases-Pseudokinases"/>
</dbReference>
<evidence type="ECO:0000256" key="2">
    <source>
        <dbReference type="ARBA" id="ARBA00022741"/>
    </source>
</evidence>